<dbReference type="EMBL" id="RYFC01000003">
    <property type="protein sequence ID" value="RTZ46279.1"/>
    <property type="molecule type" value="Genomic_DNA"/>
</dbReference>
<organism evidence="1 2">
    <name type="scientific">Chryseobacterium arthrosphaerae</name>
    <dbReference type="NCBI Taxonomy" id="651561"/>
    <lineage>
        <taxon>Bacteria</taxon>
        <taxon>Pseudomonadati</taxon>
        <taxon>Bacteroidota</taxon>
        <taxon>Flavobacteriia</taxon>
        <taxon>Flavobacteriales</taxon>
        <taxon>Weeksellaceae</taxon>
        <taxon>Chryseobacterium group</taxon>
        <taxon>Chryseobacterium</taxon>
    </lineage>
</organism>
<dbReference type="AlphaFoldDB" id="A0A432DT09"/>
<sequence>MEKELIKLGFREQITKEEIFDDAFEFMLKLNKEEPNENSSHPASSGEIDIEALKRKLSCWIHHRKWELNSFHPERLW</sequence>
<evidence type="ECO:0000313" key="1">
    <source>
        <dbReference type="EMBL" id="RTZ46279.1"/>
    </source>
</evidence>
<accession>A0A432DT09</accession>
<dbReference type="Proteomes" id="UP000276953">
    <property type="component" value="Unassembled WGS sequence"/>
</dbReference>
<reference evidence="1 2" key="1">
    <citation type="submission" date="2018-12" db="EMBL/GenBank/DDBJ databases">
        <title>Draft Genome Sequence of Chryseobacterium arthrosphaerae strain ED882-96 Isolated from the Blood of a Patient with Liver Cirrhosis in Taiwan.</title>
        <authorList>
            <person name="Lin J.-N."/>
            <person name="Lai C.-H."/>
            <person name="Yang C.-H."/>
            <person name="Huang Y.-H."/>
        </authorList>
    </citation>
    <scope>NUCLEOTIDE SEQUENCE [LARGE SCALE GENOMIC DNA]</scope>
    <source>
        <strain evidence="1 2">ED882-96</strain>
    </source>
</reference>
<proteinExistence type="predicted"/>
<evidence type="ECO:0000313" key="2">
    <source>
        <dbReference type="Proteomes" id="UP000276953"/>
    </source>
</evidence>
<name>A0A432DT09_9FLAO</name>
<comment type="caution">
    <text evidence="1">The sequence shown here is derived from an EMBL/GenBank/DDBJ whole genome shotgun (WGS) entry which is preliminary data.</text>
</comment>
<protein>
    <submittedName>
        <fullName evidence="1">Uncharacterized protein</fullName>
    </submittedName>
</protein>
<gene>
    <name evidence="1" type="ORF">EJ377_18005</name>
</gene>